<reference evidence="2 3" key="1">
    <citation type="journal article" date="2017" name="Mol. Biol. Evol.">
        <title>The 4-celled Tetrabaena socialis nuclear genome reveals the essential components for genetic control of cell number at the origin of multicellularity in the volvocine lineage.</title>
        <authorList>
            <person name="Featherston J."/>
            <person name="Arakaki Y."/>
            <person name="Hanschen E.R."/>
            <person name="Ferris P.J."/>
            <person name="Michod R.E."/>
            <person name="Olson B.J.S.C."/>
            <person name="Nozaki H."/>
            <person name="Durand P.M."/>
        </authorList>
    </citation>
    <scope>NUCLEOTIDE SEQUENCE [LARGE SCALE GENOMIC DNA]</scope>
    <source>
        <strain evidence="2 3">NIES-571</strain>
    </source>
</reference>
<feature type="compositionally biased region" description="Low complexity" evidence="1">
    <location>
        <begin position="1"/>
        <end position="10"/>
    </location>
</feature>
<evidence type="ECO:0000313" key="2">
    <source>
        <dbReference type="EMBL" id="PNH11355.1"/>
    </source>
</evidence>
<dbReference type="OrthoDB" id="542676at2759"/>
<accession>A0A2J8AFQ6</accession>
<dbReference type="Proteomes" id="UP000236333">
    <property type="component" value="Unassembled WGS sequence"/>
</dbReference>
<dbReference type="AlphaFoldDB" id="A0A2J8AFQ6"/>
<evidence type="ECO:0000256" key="1">
    <source>
        <dbReference type="SAM" id="MobiDB-lite"/>
    </source>
</evidence>
<organism evidence="2 3">
    <name type="scientific">Tetrabaena socialis</name>
    <dbReference type="NCBI Taxonomy" id="47790"/>
    <lineage>
        <taxon>Eukaryota</taxon>
        <taxon>Viridiplantae</taxon>
        <taxon>Chlorophyta</taxon>
        <taxon>core chlorophytes</taxon>
        <taxon>Chlorophyceae</taxon>
        <taxon>CS clade</taxon>
        <taxon>Chlamydomonadales</taxon>
        <taxon>Tetrabaenaceae</taxon>
        <taxon>Tetrabaena</taxon>
    </lineage>
</organism>
<proteinExistence type="predicted"/>
<name>A0A2J8AFQ6_9CHLO</name>
<sequence length="131" mass="13743">MAQRSSQSSPPSSPVTDPATEPAGTSFRSAVDVMLNRASSSIRRGPCTCLSCRGGGTISCPHCKGAGVLSAQEVERGQLLKGVVQKFRDAGRLLCELCTGSGLRYPHLAKDHWRQCAGQPGAEAGDECPIE</sequence>
<keyword evidence="3" id="KW-1185">Reference proteome</keyword>
<comment type="caution">
    <text evidence="2">The sequence shown here is derived from an EMBL/GenBank/DDBJ whole genome shotgun (WGS) entry which is preliminary data.</text>
</comment>
<gene>
    <name evidence="2" type="ORF">TSOC_001760</name>
</gene>
<evidence type="ECO:0000313" key="3">
    <source>
        <dbReference type="Proteomes" id="UP000236333"/>
    </source>
</evidence>
<feature type="region of interest" description="Disordered" evidence="1">
    <location>
        <begin position="1"/>
        <end position="28"/>
    </location>
</feature>
<protein>
    <submittedName>
        <fullName evidence="2">Uncharacterized protein</fullName>
    </submittedName>
</protein>
<dbReference type="EMBL" id="PGGS01000031">
    <property type="protein sequence ID" value="PNH11355.1"/>
    <property type="molecule type" value="Genomic_DNA"/>
</dbReference>